<dbReference type="PANTHER" id="PTHR43213">
    <property type="entry name" value="BIFUNCTIONAL DTTP/UTP PYROPHOSPHATASE/METHYLTRANSFERASE PROTEIN-RELATED"/>
    <property type="match status" value="1"/>
</dbReference>
<dbReference type="InterPro" id="IPR003697">
    <property type="entry name" value="Maf-like"/>
</dbReference>
<evidence type="ECO:0000256" key="4">
    <source>
        <dbReference type="ARBA" id="ARBA00022801"/>
    </source>
</evidence>
<keyword evidence="5 6" id="KW-0546">Nucleotide metabolism</keyword>
<dbReference type="InterPro" id="IPR029001">
    <property type="entry name" value="ITPase-like_fam"/>
</dbReference>
<dbReference type="Pfam" id="PF02545">
    <property type="entry name" value="Maf"/>
    <property type="match status" value="1"/>
</dbReference>
<evidence type="ECO:0000313" key="8">
    <source>
        <dbReference type="Proteomes" id="UP000028868"/>
    </source>
</evidence>
<dbReference type="Proteomes" id="UP000028868">
    <property type="component" value="Unassembled WGS sequence"/>
</dbReference>
<dbReference type="EMBL" id="CCDI010000003">
    <property type="protein sequence ID" value="CDQ24531.1"/>
    <property type="molecule type" value="Genomic_DNA"/>
</dbReference>
<dbReference type="GO" id="GO:0036218">
    <property type="term" value="F:dTTP diphosphatase activity"/>
    <property type="evidence" value="ECO:0007669"/>
    <property type="project" value="RHEA"/>
</dbReference>
<dbReference type="EC" id="3.6.1.9" evidence="6"/>
<evidence type="ECO:0000256" key="1">
    <source>
        <dbReference type="ARBA" id="ARBA00001968"/>
    </source>
</evidence>
<dbReference type="SUPFAM" id="SSF52972">
    <property type="entry name" value="ITPase-like"/>
    <property type="match status" value="1"/>
</dbReference>
<dbReference type="FunFam" id="3.90.950.10:FF:000005">
    <property type="entry name" value="7-methyl-GTP pyrophosphatase"/>
    <property type="match status" value="1"/>
</dbReference>
<keyword evidence="8" id="KW-1185">Reference proteome</keyword>
<feature type="site" description="Important for substrate specificity" evidence="6">
    <location>
        <position position="69"/>
    </location>
</feature>
<dbReference type="NCBIfam" id="TIGR00172">
    <property type="entry name" value="maf"/>
    <property type="match status" value="1"/>
</dbReference>
<evidence type="ECO:0000313" key="7">
    <source>
        <dbReference type="EMBL" id="CDQ24531.1"/>
    </source>
</evidence>
<dbReference type="HAMAP" id="MF_00528">
    <property type="entry name" value="Maf"/>
    <property type="match status" value="1"/>
</dbReference>
<dbReference type="CDD" id="cd00555">
    <property type="entry name" value="Maf"/>
    <property type="match status" value="1"/>
</dbReference>
<dbReference type="Gene3D" id="3.90.950.10">
    <property type="match status" value="1"/>
</dbReference>
<evidence type="ECO:0000256" key="3">
    <source>
        <dbReference type="ARBA" id="ARBA00022490"/>
    </source>
</evidence>
<comment type="cofactor">
    <cofactor evidence="1 6">
        <name>a divalent metal cation</name>
        <dbReference type="ChEBI" id="CHEBI:60240"/>
    </cofactor>
</comment>
<comment type="subcellular location">
    <subcellularLocation>
        <location evidence="2 6">Cytoplasm</location>
    </subcellularLocation>
</comment>
<reference evidence="7 8" key="2">
    <citation type="submission" date="2014-05" db="EMBL/GenBank/DDBJ databases">
        <title>Draft genome sequence of Halobacillus karajensis HK-03.</title>
        <authorList>
            <person name="Khelaifia S."/>
            <person name="Croce O."/>
            <person name="Lagier J.C."/>
            <person name="Raoult D."/>
        </authorList>
    </citation>
    <scope>NUCLEOTIDE SEQUENCE [LARGE SCALE GENOMIC DNA]</scope>
    <source>
        <strain evidence="7 8">HD-03</strain>
    </source>
</reference>
<dbReference type="RefSeq" id="WP_035509428.1">
    <property type="nucleotide sequence ID" value="NZ_CCDH010000001.1"/>
</dbReference>
<comment type="caution">
    <text evidence="7">The sequence shown here is derived from an EMBL/GenBank/DDBJ whole genome shotgun (WGS) entry which is preliminary data.</text>
</comment>
<comment type="catalytic activity">
    <reaction evidence="6">
        <text>UTP + H2O = UMP + diphosphate + H(+)</text>
        <dbReference type="Rhea" id="RHEA:29395"/>
        <dbReference type="ChEBI" id="CHEBI:15377"/>
        <dbReference type="ChEBI" id="CHEBI:15378"/>
        <dbReference type="ChEBI" id="CHEBI:33019"/>
        <dbReference type="ChEBI" id="CHEBI:46398"/>
        <dbReference type="ChEBI" id="CHEBI:57865"/>
        <dbReference type="EC" id="3.6.1.9"/>
    </reaction>
</comment>
<evidence type="ECO:0000256" key="5">
    <source>
        <dbReference type="ARBA" id="ARBA00023080"/>
    </source>
</evidence>
<gene>
    <name evidence="7" type="primary">maf</name>
    <name evidence="7" type="ORF">BN983_02818</name>
</gene>
<keyword evidence="3 6" id="KW-0963">Cytoplasm</keyword>
<dbReference type="OrthoDB" id="9807767at2"/>
<sequence length="188" mass="21151">MKRLILGSQSPRRKDLLHLAGYDFEVRPSRAEEIMEKTLSPDEAVLYLARFKAEAISLKENEVLLTSDTVVVQDNEILGKPADLQEARNHLKRLSGRTHQVYTGVCISTVEEQKEFFVLTDVTFFPLTDDEIDDYIETGEVWDKAGSYGIQGKGALFVEKIHGDYYSVVGLPLARVVRELKTFGIVGS</sequence>
<feature type="active site" description="Proton acceptor" evidence="6">
    <location>
        <position position="68"/>
    </location>
</feature>
<organism evidence="7 8">
    <name type="scientific">Halobacillus karajensis</name>
    <dbReference type="NCBI Taxonomy" id="195088"/>
    <lineage>
        <taxon>Bacteria</taxon>
        <taxon>Bacillati</taxon>
        <taxon>Bacillota</taxon>
        <taxon>Bacilli</taxon>
        <taxon>Bacillales</taxon>
        <taxon>Bacillaceae</taxon>
        <taxon>Halobacillus</taxon>
    </lineage>
</organism>
<comment type="similarity">
    <text evidence="6">Belongs to the Maf family. YhdE subfamily.</text>
</comment>
<name>A0A024P793_9BACI</name>
<reference evidence="8" key="1">
    <citation type="submission" date="2014-03" db="EMBL/GenBank/DDBJ databases">
        <authorList>
            <person name="Urmite Genomes U."/>
        </authorList>
    </citation>
    <scope>NUCLEOTIDE SEQUENCE [LARGE SCALE GENOMIC DNA]</scope>
    <source>
        <strain evidence="8">HD-03</strain>
    </source>
</reference>
<comment type="catalytic activity">
    <reaction evidence="6">
        <text>dTTP + H2O = dTMP + diphosphate + H(+)</text>
        <dbReference type="Rhea" id="RHEA:28534"/>
        <dbReference type="ChEBI" id="CHEBI:15377"/>
        <dbReference type="ChEBI" id="CHEBI:15378"/>
        <dbReference type="ChEBI" id="CHEBI:33019"/>
        <dbReference type="ChEBI" id="CHEBI:37568"/>
        <dbReference type="ChEBI" id="CHEBI:63528"/>
        <dbReference type="EC" id="3.6.1.9"/>
    </reaction>
</comment>
<dbReference type="PIRSF" id="PIRSF006305">
    <property type="entry name" value="Maf"/>
    <property type="match status" value="1"/>
</dbReference>
<accession>A0A024P793</accession>
<feature type="site" description="Important for substrate specificity" evidence="6">
    <location>
        <position position="12"/>
    </location>
</feature>
<protein>
    <recommendedName>
        <fullName evidence="6">dTTP/UTP pyrophosphatase</fullName>
        <shortName evidence="6">dTTPase/UTPase</shortName>
        <ecNumber evidence="6">3.6.1.9</ecNumber>
    </recommendedName>
    <alternativeName>
        <fullName evidence="6">Nucleoside triphosphate pyrophosphatase</fullName>
    </alternativeName>
    <alternativeName>
        <fullName evidence="6">Nucleotide pyrophosphatase</fullName>
        <shortName evidence="6">Nucleotide PPase</shortName>
    </alternativeName>
</protein>
<dbReference type="GO" id="GO:0005737">
    <property type="term" value="C:cytoplasm"/>
    <property type="evidence" value="ECO:0007669"/>
    <property type="project" value="UniProtKB-SubCell"/>
</dbReference>
<dbReference type="GO" id="GO:0036221">
    <property type="term" value="F:UTP diphosphatase activity"/>
    <property type="evidence" value="ECO:0007669"/>
    <property type="project" value="RHEA"/>
</dbReference>
<comment type="function">
    <text evidence="6">Nucleoside triphosphate pyrophosphatase that hydrolyzes dTTP and UTP. May have a dual role in cell division arrest and in preventing the incorporation of modified nucleotides into cellular nucleic acids.</text>
</comment>
<dbReference type="PANTHER" id="PTHR43213:SF5">
    <property type="entry name" value="BIFUNCTIONAL DTTP_UTP PYROPHOSPHATASE_METHYLTRANSFERASE PROTEIN-RELATED"/>
    <property type="match status" value="1"/>
</dbReference>
<evidence type="ECO:0000256" key="2">
    <source>
        <dbReference type="ARBA" id="ARBA00004496"/>
    </source>
</evidence>
<dbReference type="AlphaFoldDB" id="A0A024P793"/>
<dbReference type="GO" id="GO:0009117">
    <property type="term" value="P:nucleotide metabolic process"/>
    <property type="evidence" value="ECO:0007669"/>
    <property type="project" value="UniProtKB-KW"/>
</dbReference>
<comment type="caution">
    <text evidence="6">Lacks conserved residue(s) required for the propagation of feature annotation.</text>
</comment>
<feature type="site" description="Important for substrate specificity" evidence="6">
    <location>
        <position position="151"/>
    </location>
</feature>
<keyword evidence="4 6" id="KW-0378">Hydrolase</keyword>
<evidence type="ECO:0000256" key="6">
    <source>
        <dbReference type="HAMAP-Rule" id="MF_00528"/>
    </source>
</evidence>
<proteinExistence type="inferred from homology"/>